<dbReference type="CDD" id="cd00093">
    <property type="entry name" value="HTH_XRE"/>
    <property type="match status" value="1"/>
</dbReference>
<protein>
    <recommendedName>
        <fullName evidence="3">HTH cro/C1-type domain-containing protein</fullName>
    </recommendedName>
</protein>
<name>A0ABM9D5A4_9LACO</name>
<dbReference type="EMBL" id="CAKOEU010000006">
    <property type="protein sequence ID" value="CAH1856091.1"/>
    <property type="molecule type" value="Genomic_DNA"/>
</dbReference>
<dbReference type="Pfam" id="PF01381">
    <property type="entry name" value="HTH_3"/>
    <property type="match status" value="1"/>
</dbReference>
<keyword evidence="2" id="KW-0472">Membrane</keyword>
<dbReference type="InterPro" id="IPR010982">
    <property type="entry name" value="Lambda_DNA-bd_dom_sf"/>
</dbReference>
<feature type="transmembrane region" description="Helical" evidence="2">
    <location>
        <begin position="119"/>
        <end position="138"/>
    </location>
</feature>
<dbReference type="PANTHER" id="PTHR46558">
    <property type="entry name" value="TRACRIPTIONAL REGULATORY PROTEIN-RELATED-RELATED"/>
    <property type="match status" value="1"/>
</dbReference>
<keyword evidence="2" id="KW-1133">Transmembrane helix</keyword>
<feature type="transmembrane region" description="Helical" evidence="2">
    <location>
        <begin position="94"/>
        <end position="113"/>
    </location>
</feature>
<keyword evidence="5" id="KW-1185">Reference proteome</keyword>
<keyword evidence="2" id="KW-0812">Transmembrane</keyword>
<feature type="domain" description="HTH cro/C1-type" evidence="3">
    <location>
        <begin position="9"/>
        <end position="63"/>
    </location>
</feature>
<feature type="transmembrane region" description="Helical" evidence="2">
    <location>
        <begin position="176"/>
        <end position="196"/>
    </location>
</feature>
<dbReference type="Proteomes" id="UP000838102">
    <property type="component" value="Unassembled WGS sequence"/>
</dbReference>
<evidence type="ECO:0000313" key="4">
    <source>
        <dbReference type="EMBL" id="CAH1856091.1"/>
    </source>
</evidence>
<keyword evidence="1" id="KW-0238">DNA-binding</keyword>
<dbReference type="PANTHER" id="PTHR46558:SF4">
    <property type="entry name" value="DNA-BIDING PHAGE PROTEIN"/>
    <property type="match status" value="1"/>
</dbReference>
<evidence type="ECO:0000313" key="5">
    <source>
        <dbReference type="Proteomes" id="UP000838102"/>
    </source>
</evidence>
<sequence length="198" mass="23016">MSQSIGEIIKSRRVERGMTQEALAQHLHLSRQAISYWENNQRMPDLVSIIKISEMYQLSLDNLLKQDPRILEEFKQEAQDLQASKQRISNVMQAISLATLVSLIGLIIANFIFKWQGALWLRCLLTFLFLLMIFVPMVNNYLLIRPQYPEPLWLQRVPSHKGSSIRFGVNLNPRNIGGLGLYLLQYTLILLLVWLLPW</sequence>
<dbReference type="SUPFAM" id="SSF47413">
    <property type="entry name" value="lambda repressor-like DNA-binding domains"/>
    <property type="match status" value="1"/>
</dbReference>
<gene>
    <name evidence="4" type="ORF">LMG032447_01225</name>
</gene>
<dbReference type="RefSeq" id="WP_248706590.1">
    <property type="nucleotide sequence ID" value="NZ_CAKOET010000007.1"/>
</dbReference>
<evidence type="ECO:0000259" key="3">
    <source>
        <dbReference type="PROSITE" id="PS50943"/>
    </source>
</evidence>
<dbReference type="SMART" id="SM00530">
    <property type="entry name" value="HTH_XRE"/>
    <property type="match status" value="1"/>
</dbReference>
<comment type="caution">
    <text evidence="4">The sequence shown here is derived from an EMBL/GenBank/DDBJ whole genome shotgun (WGS) entry which is preliminary data.</text>
</comment>
<dbReference type="PROSITE" id="PS50943">
    <property type="entry name" value="HTH_CROC1"/>
    <property type="match status" value="1"/>
</dbReference>
<evidence type="ECO:0000256" key="2">
    <source>
        <dbReference type="SAM" id="Phobius"/>
    </source>
</evidence>
<organism evidence="4 5">
    <name type="scientific">Convivina praedatoris</name>
    <dbReference type="NCBI Taxonomy" id="2880963"/>
    <lineage>
        <taxon>Bacteria</taxon>
        <taxon>Bacillati</taxon>
        <taxon>Bacillota</taxon>
        <taxon>Bacilli</taxon>
        <taxon>Lactobacillales</taxon>
        <taxon>Lactobacillaceae</taxon>
        <taxon>Convivina</taxon>
    </lineage>
</organism>
<dbReference type="InterPro" id="IPR001387">
    <property type="entry name" value="Cro/C1-type_HTH"/>
</dbReference>
<dbReference type="Gene3D" id="1.10.260.40">
    <property type="entry name" value="lambda repressor-like DNA-binding domains"/>
    <property type="match status" value="1"/>
</dbReference>
<proteinExistence type="predicted"/>
<reference evidence="4" key="1">
    <citation type="submission" date="2022-03" db="EMBL/GenBank/DDBJ databases">
        <authorList>
            <person name="Hettiarachchi G."/>
        </authorList>
    </citation>
    <scope>NUCLEOTIDE SEQUENCE</scope>
    <source>
        <strain evidence="4">LMG 32447</strain>
    </source>
</reference>
<accession>A0ABM9D5A4</accession>
<evidence type="ECO:0000256" key="1">
    <source>
        <dbReference type="ARBA" id="ARBA00023125"/>
    </source>
</evidence>